<name>A0A2I0WRE2_9ASPA</name>
<protein>
    <submittedName>
        <fullName evidence="1">Uncharacterized protein</fullName>
    </submittedName>
</protein>
<proteinExistence type="predicted"/>
<sequence length="63" mass="7382">MLVNFIIFQIGPLVHNMIHQMVYTHSYHQILEDVLGDLEQIVLGIQWTREEVQVTENVLHAAR</sequence>
<accession>A0A2I0WRE2</accession>
<organism evidence="1 2">
    <name type="scientific">Dendrobium catenatum</name>
    <dbReference type="NCBI Taxonomy" id="906689"/>
    <lineage>
        <taxon>Eukaryota</taxon>
        <taxon>Viridiplantae</taxon>
        <taxon>Streptophyta</taxon>
        <taxon>Embryophyta</taxon>
        <taxon>Tracheophyta</taxon>
        <taxon>Spermatophyta</taxon>
        <taxon>Magnoliopsida</taxon>
        <taxon>Liliopsida</taxon>
        <taxon>Asparagales</taxon>
        <taxon>Orchidaceae</taxon>
        <taxon>Epidendroideae</taxon>
        <taxon>Malaxideae</taxon>
        <taxon>Dendrobiinae</taxon>
        <taxon>Dendrobium</taxon>
    </lineage>
</organism>
<reference evidence="1 2" key="1">
    <citation type="journal article" date="2016" name="Sci. Rep.">
        <title>The Dendrobium catenatum Lindl. genome sequence provides insights into polysaccharide synthase, floral development and adaptive evolution.</title>
        <authorList>
            <person name="Zhang G.Q."/>
            <person name="Xu Q."/>
            <person name="Bian C."/>
            <person name="Tsai W.C."/>
            <person name="Yeh C.M."/>
            <person name="Liu K.W."/>
            <person name="Yoshida K."/>
            <person name="Zhang L.S."/>
            <person name="Chang S.B."/>
            <person name="Chen F."/>
            <person name="Shi Y."/>
            <person name="Su Y.Y."/>
            <person name="Zhang Y.Q."/>
            <person name="Chen L.J."/>
            <person name="Yin Y."/>
            <person name="Lin M."/>
            <person name="Huang H."/>
            <person name="Deng H."/>
            <person name="Wang Z.W."/>
            <person name="Zhu S.L."/>
            <person name="Zhao X."/>
            <person name="Deng C."/>
            <person name="Niu S.C."/>
            <person name="Huang J."/>
            <person name="Wang M."/>
            <person name="Liu G.H."/>
            <person name="Yang H.J."/>
            <person name="Xiao X.J."/>
            <person name="Hsiao Y.Y."/>
            <person name="Wu W.L."/>
            <person name="Chen Y.Y."/>
            <person name="Mitsuda N."/>
            <person name="Ohme-Takagi M."/>
            <person name="Luo Y.B."/>
            <person name="Van de Peer Y."/>
            <person name="Liu Z.J."/>
        </authorList>
    </citation>
    <scope>NUCLEOTIDE SEQUENCE [LARGE SCALE GENOMIC DNA]</scope>
    <source>
        <tissue evidence="1">The whole plant</tissue>
    </source>
</reference>
<gene>
    <name evidence="1" type="ORF">MA16_Dca018038</name>
</gene>
<evidence type="ECO:0000313" key="2">
    <source>
        <dbReference type="Proteomes" id="UP000233837"/>
    </source>
</evidence>
<dbReference type="Proteomes" id="UP000233837">
    <property type="component" value="Unassembled WGS sequence"/>
</dbReference>
<keyword evidence="2" id="KW-1185">Reference proteome</keyword>
<reference evidence="1 2" key="2">
    <citation type="journal article" date="2017" name="Nature">
        <title>The Apostasia genome and the evolution of orchids.</title>
        <authorList>
            <person name="Zhang G.Q."/>
            <person name="Liu K.W."/>
            <person name="Li Z."/>
            <person name="Lohaus R."/>
            <person name="Hsiao Y.Y."/>
            <person name="Niu S.C."/>
            <person name="Wang J.Y."/>
            <person name="Lin Y.C."/>
            <person name="Xu Q."/>
            <person name="Chen L.J."/>
            <person name="Yoshida K."/>
            <person name="Fujiwara S."/>
            <person name="Wang Z.W."/>
            <person name="Zhang Y.Q."/>
            <person name="Mitsuda N."/>
            <person name="Wang M."/>
            <person name="Liu G.H."/>
            <person name="Pecoraro L."/>
            <person name="Huang H.X."/>
            <person name="Xiao X.J."/>
            <person name="Lin M."/>
            <person name="Wu X.Y."/>
            <person name="Wu W.L."/>
            <person name="Chen Y.Y."/>
            <person name="Chang S.B."/>
            <person name="Sakamoto S."/>
            <person name="Ohme-Takagi M."/>
            <person name="Yagi M."/>
            <person name="Zeng S.J."/>
            <person name="Shen C.Y."/>
            <person name="Yeh C.M."/>
            <person name="Luo Y.B."/>
            <person name="Tsai W.C."/>
            <person name="Van de Peer Y."/>
            <person name="Liu Z.J."/>
        </authorList>
    </citation>
    <scope>NUCLEOTIDE SEQUENCE [LARGE SCALE GENOMIC DNA]</scope>
    <source>
        <tissue evidence="1">The whole plant</tissue>
    </source>
</reference>
<dbReference type="EMBL" id="KZ502467">
    <property type="protein sequence ID" value="PKU78238.1"/>
    <property type="molecule type" value="Genomic_DNA"/>
</dbReference>
<evidence type="ECO:0000313" key="1">
    <source>
        <dbReference type="EMBL" id="PKU78238.1"/>
    </source>
</evidence>
<dbReference type="AlphaFoldDB" id="A0A2I0WRE2"/>